<evidence type="ECO:0000313" key="3">
    <source>
        <dbReference type="EMBL" id="MDH0965292.1"/>
    </source>
</evidence>
<dbReference type="Proteomes" id="UP001159937">
    <property type="component" value="Unassembled WGS sequence"/>
</dbReference>
<dbReference type="EMBL" id="UGMS01000002">
    <property type="protein sequence ID" value="STW71624.1"/>
    <property type="molecule type" value="Genomic_DNA"/>
</dbReference>
<proteinExistence type="predicted"/>
<feature type="chain" id="PRO_5044543564" evidence="1">
    <location>
        <begin position="20"/>
        <end position="226"/>
    </location>
</feature>
<organism evidence="4 6">
    <name type="scientific">Klebsiella michiganensis</name>
    <dbReference type="NCBI Taxonomy" id="1134687"/>
    <lineage>
        <taxon>Bacteria</taxon>
        <taxon>Pseudomonadati</taxon>
        <taxon>Pseudomonadota</taxon>
        <taxon>Gammaproteobacteria</taxon>
        <taxon>Enterobacterales</taxon>
        <taxon>Enterobacteriaceae</taxon>
        <taxon>Klebsiella/Raoultella group</taxon>
        <taxon>Klebsiella</taxon>
    </lineage>
</organism>
<dbReference type="Pfam" id="PF06551">
    <property type="entry name" value="DUF1120"/>
    <property type="match status" value="1"/>
</dbReference>
<feature type="signal peptide" evidence="1">
    <location>
        <begin position="1"/>
        <end position="19"/>
    </location>
</feature>
<protein>
    <submittedName>
        <fullName evidence="3">DUF1120 domain-containing protein</fullName>
    </submittedName>
    <submittedName>
        <fullName evidence="4">Protein of uncharacterized function (DUF1120)</fullName>
    </submittedName>
</protein>
<evidence type="ECO:0000313" key="4">
    <source>
        <dbReference type="EMBL" id="STW71624.1"/>
    </source>
</evidence>
<gene>
    <name evidence="3" type="ORF">N5C89_20870</name>
    <name evidence="4" type="ORF">NCTC11685_04972</name>
    <name evidence="2" type="ORF">SK91_03399</name>
</gene>
<comment type="caution">
    <text evidence="4">The sequence shown here is derived from an EMBL/GenBank/DDBJ whole genome shotgun (WGS) entry which is preliminary data.</text>
</comment>
<name>A0A0J2KDW3_9ENTR</name>
<evidence type="ECO:0000313" key="2">
    <source>
        <dbReference type="EMBL" id="KLY31108.1"/>
    </source>
</evidence>
<dbReference type="RefSeq" id="WP_032751486.1">
    <property type="nucleotide sequence ID" value="NZ_CABGII010000002.1"/>
</dbReference>
<reference evidence="2 5" key="1">
    <citation type="submission" date="2015-06" db="EMBL/GenBank/DDBJ databases">
        <title>The Genome Sequence of None.</title>
        <authorList>
            <consortium name="The Broad Institute Genomics Platform"/>
            <consortium name="The Broad Institute Genome Sequencing Center for Infectious Disease"/>
            <person name="Earl A.M."/>
            <person name="Onderdonk A.B."/>
            <person name="Kirby J."/>
            <person name="Ferraro M.J."/>
            <person name="Huang S."/>
            <person name="Spencer M."/>
            <person name="Fodor A."/>
            <person name="Hooper D."/>
            <person name="Dekker J."/>
            <person name="O'Brien T."/>
            <person name="Quan V."/>
            <person name="Gombosev A."/>
            <person name="Delaney M."/>
            <person name="DuBois A."/>
            <person name="Ernst C."/>
            <person name="Kim D.S."/>
            <person name="Rossman W."/>
            <person name="Gohs F."/>
            <person name="Petruso H."/>
            <person name="Nozar T."/>
            <person name="Mougeot F."/>
            <person name="Manson-McGuire A."/>
            <person name="Young S."/>
            <person name="Abouelleil A."/>
            <person name="Cao P."/>
            <person name="Chapman S.B."/>
            <person name="Griggs A."/>
            <person name="Priest M."/>
            <person name="Shea T."/>
            <person name="Wortman I."/>
            <person name="Wortman J.R."/>
            <person name="Nusbaum C."/>
            <person name="Birren B."/>
        </authorList>
    </citation>
    <scope>NUCLEOTIDE SEQUENCE [LARGE SCALE GENOMIC DNA]</scope>
    <source>
        <strain evidence="2 5">MGH87</strain>
    </source>
</reference>
<dbReference type="Proteomes" id="UP000036305">
    <property type="component" value="Unassembled WGS sequence"/>
</dbReference>
<sequence length="226" mass="23697">MKKTLLAAILAMSATSAIAANPSAVLKVKGTLTNAACTPTLSNGGVVDYGIINLGMLSATQVNQLGQKDIDLTINCTSPTKVSWNLVDERSSSNANLVVENATFNGISLQSIDQTYGVGKAGEVNIGSYSLFIKNNSVTADGNNVDNIIVDYYDLGGTWRNNTNGTTVGSSYRDITVANTGSVEPLAFKTATFPMATSLAIQNTSTLAITDDTPLDGQLTISLRYL</sequence>
<dbReference type="Proteomes" id="UP000254863">
    <property type="component" value="Unassembled WGS sequence"/>
</dbReference>
<evidence type="ECO:0000313" key="6">
    <source>
        <dbReference type="Proteomes" id="UP000254863"/>
    </source>
</evidence>
<dbReference type="AlphaFoldDB" id="A0A0J2KDW3"/>
<evidence type="ECO:0000256" key="1">
    <source>
        <dbReference type="SAM" id="SignalP"/>
    </source>
</evidence>
<dbReference type="EMBL" id="JAOCBF010000031">
    <property type="protein sequence ID" value="MDH0965292.1"/>
    <property type="molecule type" value="Genomic_DNA"/>
</dbReference>
<dbReference type="InterPro" id="IPR010546">
    <property type="entry name" value="DUF1120"/>
</dbReference>
<reference evidence="4 6" key="2">
    <citation type="submission" date="2018-06" db="EMBL/GenBank/DDBJ databases">
        <authorList>
            <consortium name="Pathogen Informatics"/>
            <person name="Doyle S."/>
        </authorList>
    </citation>
    <scope>NUCLEOTIDE SEQUENCE [LARGE SCALE GENOMIC DNA]</scope>
    <source>
        <strain evidence="4 6">NCTC11685</strain>
    </source>
</reference>
<accession>A0A0J2KDW3</accession>
<keyword evidence="1" id="KW-0732">Signal</keyword>
<dbReference type="EMBL" id="LEUS01000021">
    <property type="protein sequence ID" value="KLY31108.1"/>
    <property type="molecule type" value="Genomic_DNA"/>
</dbReference>
<keyword evidence="5" id="KW-1185">Reference proteome</keyword>
<evidence type="ECO:0000313" key="5">
    <source>
        <dbReference type="Proteomes" id="UP000036305"/>
    </source>
</evidence>
<reference evidence="3" key="3">
    <citation type="submission" date="2022-09" db="EMBL/GenBank/DDBJ databases">
        <title>Intensive care unit water sources are persistently colonized with multi-drug resistant bacteria and are the site of extensive horizontal gene transfer of antibiotic resistance genes.</title>
        <authorList>
            <person name="Diorio-Toth L."/>
        </authorList>
    </citation>
    <scope>NUCLEOTIDE SEQUENCE</scope>
    <source>
        <strain evidence="3">GD03918</strain>
    </source>
</reference>